<proteinExistence type="predicted"/>
<accession>A0A4Y9ZEV2</accession>
<gene>
    <name evidence="2" type="ORF">EVG20_g647</name>
</gene>
<dbReference type="AlphaFoldDB" id="A0A4Y9ZEV2"/>
<keyword evidence="3" id="KW-1185">Reference proteome</keyword>
<comment type="caution">
    <text evidence="2">The sequence shown here is derived from an EMBL/GenBank/DDBJ whole genome shotgun (WGS) entry which is preliminary data.</text>
</comment>
<organism evidence="2 3">
    <name type="scientific">Dentipellis fragilis</name>
    <dbReference type="NCBI Taxonomy" id="205917"/>
    <lineage>
        <taxon>Eukaryota</taxon>
        <taxon>Fungi</taxon>
        <taxon>Dikarya</taxon>
        <taxon>Basidiomycota</taxon>
        <taxon>Agaricomycotina</taxon>
        <taxon>Agaricomycetes</taxon>
        <taxon>Russulales</taxon>
        <taxon>Hericiaceae</taxon>
        <taxon>Dentipellis</taxon>
    </lineage>
</organism>
<evidence type="ECO:0000313" key="2">
    <source>
        <dbReference type="EMBL" id="TFY72331.1"/>
    </source>
</evidence>
<dbReference type="Proteomes" id="UP000298327">
    <property type="component" value="Unassembled WGS sequence"/>
</dbReference>
<protein>
    <submittedName>
        <fullName evidence="2">Uncharacterized protein</fullName>
    </submittedName>
</protein>
<dbReference type="EMBL" id="SEOQ01000017">
    <property type="protein sequence ID" value="TFY72331.1"/>
    <property type="molecule type" value="Genomic_DNA"/>
</dbReference>
<sequence length="292" mass="32649">MVNPARSESESSLLVPSSSSQQRLQHSPIWQSSFLAARIFSHQCERHHDHSDVVVYLQLRAGYQTIAVSRSHKQRQPLYATQGNAIVSRDARQTGINTWVFMSVITSPSSLPHGIDKSVHSFQDRMSYHPYAAACDQRASARSSAPCTSTPTTAYANVSSLPGSSAAEPAGYELWDAFDLESQAFPKLAQVERERKNALLARSQGRISVQEHNAILRDCLTKAIAIANIQRLGARRAARGEDSRELIQRDSGRTDAEMDKLYDQIERRNRIQMETGRRSEAQKFPRTVTRGL</sequence>
<evidence type="ECO:0000256" key="1">
    <source>
        <dbReference type="SAM" id="MobiDB-lite"/>
    </source>
</evidence>
<feature type="compositionally biased region" description="Low complexity" evidence="1">
    <location>
        <begin position="10"/>
        <end position="20"/>
    </location>
</feature>
<name>A0A4Y9ZEV2_9AGAM</name>
<evidence type="ECO:0000313" key="3">
    <source>
        <dbReference type="Proteomes" id="UP000298327"/>
    </source>
</evidence>
<reference evidence="2 3" key="1">
    <citation type="submission" date="2019-02" db="EMBL/GenBank/DDBJ databases">
        <title>Genome sequencing of the rare red list fungi Dentipellis fragilis.</title>
        <authorList>
            <person name="Buettner E."/>
            <person name="Kellner H."/>
        </authorList>
    </citation>
    <scope>NUCLEOTIDE SEQUENCE [LARGE SCALE GENOMIC DNA]</scope>
    <source>
        <strain evidence="2 3">DSM 105465</strain>
    </source>
</reference>
<feature type="region of interest" description="Disordered" evidence="1">
    <location>
        <begin position="1"/>
        <end position="20"/>
    </location>
</feature>